<dbReference type="InterPro" id="IPR002104">
    <property type="entry name" value="Integrase_catalytic"/>
</dbReference>
<keyword evidence="4" id="KW-1185">Reference proteome</keyword>
<dbReference type="InterPro" id="IPR011010">
    <property type="entry name" value="DNA_brk_join_enz"/>
</dbReference>
<dbReference type="Gene3D" id="1.10.443.10">
    <property type="entry name" value="Intergrase catalytic core"/>
    <property type="match status" value="1"/>
</dbReference>
<proteinExistence type="predicted"/>
<dbReference type="GO" id="GO:0003677">
    <property type="term" value="F:DNA binding"/>
    <property type="evidence" value="ECO:0007669"/>
    <property type="project" value="InterPro"/>
</dbReference>
<dbReference type="GO" id="GO:0006310">
    <property type="term" value="P:DNA recombination"/>
    <property type="evidence" value="ECO:0007669"/>
    <property type="project" value="UniProtKB-KW"/>
</dbReference>
<evidence type="ECO:0000313" key="3">
    <source>
        <dbReference type="EMBL" id="AVO43656.1"/>
    </source>
</evidence>
<dbReference type="GO" id="GO:0015074">
    <property type="term" value="P:DNA integration"/>
    <property type="evidence" value="ECO:0007669"/>
    <property type="project" value="InterPro"/>
</dbReference>
<dbReference type="EMBL" id="CP027668">
    <property type="protein sequence ID" value="AVO43656.1"/>
    <property type="molecule type" value="Genomic_DNA"/>
</dbReference>
<evidence type="ECO:0000256" key="1">
    <source>
        <dbReference type="ARBA" id="ARBA00023172"/>
    </source>
</evidence>
<dbReference type="SUPFAM" id="SSF56349">
    <property type="entry name" value="DNA breaking-rejoining enzymes"/>
    <property type="match status" value="1"/>
</dbReference>
<evidence type="ECO:0000259" key="2">
    <source>
        <dbReference type="PROSITE" id="PS51898"/>
    </source>
</evidence>
<sequence>MASADVIRFSLKDTKEGLSVRPVGLPALELLEQRRPDEASSPTFPGTIEGKPVGFPKHWRKIAELTPLADVAPHVLRHSYARLANDLGFTGATVAALLGHAQGSVTTRYIHEMDTAIIKHWTRSRDTCRAYSMA</sequence>
<dbReference type="InterPro" id="IPR013762">
    <property type="entry name" value="Integrase-like_cat_sf"/>
</dbReference>
<accession>A0A2S0N6C1</accession>
<dbReference type="OrthoDB" id="6388170at2"/>
<evidence type="ECO:0000313" key="4">
    <source>
        <dbReference type="Proteomes" id="UP000237889"/>
    </source>
</evidence>
<dbReference type="Pfam" id="PF00589">
    <property type="entry name" value="Phage_integrase"/>
    <property type="match status" value="1"/>
</dbReference>
<reference evidence="3 4" key="1">
    <citation type="submission" date="2018-03" db="EMBL/GenBank/DDBJ databases">
        <title>Genome sequencing of Phreatobacter sp.</title>
        <authorList>
            <person name="Kim S.-J."/>
            <person name="Heo J."/>
            <person name="Kwon S.-W."/>
        </authorList>
    </citation>
    <scope>NUCLEOTIDE SEQUENCE [LARGE SCALE GENOMIC DNA]</scope>
    <source>
        <strain evidence="3 4">S-12</strain>
    </source>
</reference>
<dbReference type="PROSITE" id="PS51898">
    <property type="entry name" value="TYR_RECOMBINASE"/>
    <property type="match status" value="1"/>
</dbReference>
<dbReference type="Proteomes" id="UP000237889">
    <property type="component" value="Chromosome"/>
</dbReference>
<keyword evidence="1" id="KW-0233">DNA recombination</keyword>
<name>A0A2S0N6C1_9HYPH</name>
<protein>
    <recommendedName>
        <fullName evidence="2">Tyr recombinase domain-containing protein</fullName>
    </recommendedName>
</protein>
<dbReference type="AlphaFoldDB" id="A0A2S0N6C1"/>
<feature type="domain" description="Tyr recombinase" evidence="2">
    <location>
        <begin position="1"/>
        <end position="123"/>
    </location>
</feature>
<dbReference type="KEGG" id="phr:C6569_00360"/>
<gene>
    <name evidence="3" type="ORF">C6569_00360</name>
</gene>
<organism evidence="3 4">
    <name type="scientific">Phreatobacter cathodiphilus</name>
    <dbReference type="NCBI Taxonomy" id="1868589"/>
    <lineage>
        <taxon>Bacteria</taxon>
        <taxon>Pseudomonadati</taxon>
        <taxon>Pseudomonadota</taxon>
        <taxon>Alphaproteobacteria</taxon>
        <taxon>Hyphomicrobiales</taxon>
        <taxon>Phreatobacteraceae</taxon>
        <taxon>Phreatobacter</taxon>
    </lineage>
</organism>